<organism evidence="1 3">
    <name type="scientific">Hirsutella rhossiliensis</name>
    <dbReference type="NCBI Taxonomy" id="111463"/>
    <lineage>
        <taxon>Eukaryota</taxon>
        <taxon>Fungi</taxon>
        <taxon>Dikarya</taxon>
        <taxon>Ascomycota</taxon>
        <taxon>Pezizomycotina</taxon>
        <taxon>Sordariomycetes</taxon>
        <taxon>Hypocreomycetidae</taxon>
        <taxon>Hypocreales</taxon>
        <taxon>Ophiocordycipitaceae</taxon>
        <taxon>Hirsutella</taxon>
    </lineage>
</organism>
<protein>
    <submittedName>
        <fullName evidence="1">Uncharacterized protein</fullName>
    </submittedName>
</protein>
<evidence type="ECO:0000313" key="2">
    <source>
        <dbReference type="EMBL" id="KAH0961233.1"/>
    </source>
</evidence>
<dbReference type="OrthoDB" id="3774077at2759"/>
<proteinExistence type="predicted"/>
<sequence>MSFFDGSSFGDKLGSMMSLEVTSNKVERLANNLFDAPVESMDKNRYLVLPTGLRIIPGADLILRGCKRHVILDVFGHDIYNAVNASRAYKEEAEQGNPLTECVTMTISHRADDGAIINLSLDEREALRIKHKLFG</sequence>
<dbReference type="EMBL" id="JAIZPD010000008">
    <property type="protein sequence ID" value="KAH0961233.1"/>
    <property type="molecule type" value="Genomic_DNA"/>
</dbReference>
<accession>A0A9P8SF53</accession>
<dbReference type="RefSeq" id="XP_044718746.1">
    <property type="nucleotide sequence ID" value="XM_044865782.1"/>
</dbReference>
<keyword evidence="3" id="KW-1185">Reference proteome</keyword>
<gene>
    <name evidence="2" type="ORF">HRG_07311</name>
    <name evidence="1" type="ORF">HRG_08531</name>
</gene>
<evidence type="ECO:0000313" key="3">
    <source>
        <dbReference type="Proteomes" id="UP000824596"/>
    </source>
</evidence>
<dbReference type="AlphaFoldDB" id="A0A9P8SF53"/>
<dbReference type="EMBL" id="JAIZPD010000010">
    <property type="protein sequence ID" value="KAH0960376.1"/>
    <property type="molecule type" value="Genomic_DNA"/>
</dbReference>
<dbReference type="Proteomes" id="UP000824596">
    <property type="component" value="Unassembled WGS sequence"/>
</dbReference>
<evidence type="ECO:0000313" key="1">
    <source>
        <dbReference type="EMBL" id="KAH0960376.1"/>
    </source>
</evidence>
<comment type="caution">
    <text evidence="1">The sequence shown here is derived from an EMBL/GenBank/DDBJ whole genome shotgun (WGS) entry which is preliminary data.</text>
</comment>
<dbReference type="GeneID" id="68356440"/>
<name>A0A9P8SF53_9HYPO</name>
<reference evidence="1" key="1">
    <citation type="submission" date="2021-09" db="EMBL/GenBank/DDBJ databases">
        <title>A high-quality genome of the endoparasitic fungus Hirsutella rhossiliensis with a comparison of Hirsutella genomes reveals transposable elements contributing to genome size variation.</title>
        <authorList>
            <person name="Lin R."/>
            <person name="Jiao Y."/>
            <person name="Sun X."/>
            <person name="Ling J."/>
            <person name="Xie B."/>
            <person name="Cheng X."/>
        </authorList>
    </citation>
    <scope>NUCLEOTIDE SEQUENCE</scope>
    <source>
        <strain evidence="1">HR02</strain>
    </source>
</reference>